<evidence type="ECO:0000313" key="2">
    <source>
        <dbReference type="EMBL" id="MCZ8514509.1"/>
    </source>
</evidence>
<dbReference type="RefSeq" id="WP_269883031.1">
    <property type="nucleotide sequence ID" value="NZ_JAQAGZ010000012.1"/>
</dbReference>
<evidence type="ECO:0000256" key="1">
    <source>
        <dbReference type="SAM" id="MobiDB-lite"/>
    </source>
</evidence>
<comment type="caution">
    <text evidence="2">The sequence shown here is derived from an EMBL/GenBank/DDBJ whole genome shotgun (WGS) entry which is preliminary data.</text>
</comment>
<reference evidence="2 3" key="1">
    <citation type="submission" date="2022-12" db="EMBL/GenBank/DDBJ databases">
        <title>Draft genome sequence of Paenibacillus sp. dW9.</title>
        <authorList>
            <person name="Choi E.-W."/>
            <person name="Kim D.-U."/>
        </authorList>
    </citation>
    <scope>NUCLEOTIDE SEQUENCE [LARGE SCALE GENOMIC DNA]</scope>
    <source>
        <strain evidence="3">dW9</strain>
    </source>
</reference>
<name>A0ABT4QC86_9BACL</name>
<organism evidence="2 3">
    <name type="scientific">Paenibacillus gyeongsangnamensis</name>
    <dbReference type="NCBI Taxonomy" id="3388067"/>
    <lineage>
        <taxon>Bacteria</taxon>
        <taxon>Bacillati</taxon>
        <taxon>Bacillota</taxon>
        <taxon>Bacilli</taxon>
        <taxon>Bacillales</taxon>
        <taxon>Paenibacillaceae</taxon>
        <taxon>Paenibacillus</taxon>
    </lineage>
</organism>
<dbReference type="Proteomes" id="UP001527882">
    <property type="component" value="Unassembled WGS sequence"/>
</dbReference>
<gene>
    <name evidence="2" type="ORF">O9H85_19200</name>
</gene>
<keyword evidence="3" id="KW-1185">Reference proteome</keyword>
<feature type="region of interest" description="Disordered" evidence="1">
    <location>
        <begin position="1"/>
        <end position="38"/>
    </location>
</feature>
<protein>
    <submittedName>
        <fullName evidence="2">Uncharacterized protein</fullName>
    </submittedName>
</protein>
<proteinExistence type="predicted"/>
<evidence type="ECO:0000313" key="3">
    <source>
        <dbReference type="Proteomes" id="UP001527882"/>
    </source>
</evidence>
<sequence>MKRITKEQAAYGQERGPEHHGSEEQGAGQPQERAERAYPYETAKEEPYAMEGMQEAGQALNPCPAPGTPPQAASKPMFVQSAVAVYYDASGKPHVQAGRLHRGSRFIMRFTRHRPPNIPST</sequence>
<dbReference type="EMBL" id="JAQAGZ010000012">
    <property type="protein sequence ID" value="MCZ8514509.1"/>
    <property type="molecule type" value="Genomic_DNA"/>
</dbReference>
<accession>A0ABT4QC86</accession>